<gene>
    <name evidence="2" type="ORF">A9Q02_01970</name>
</gene>
<dbReference type="RefSeq" id="WP_097653148.1">
    <property type="nucleotide sequence ID" value="NZ_LYXE01000090.1"/>
</dbReference>
<evidence type="ECO:0000313" key="3">
    <source>
        <dbReference type="Proteomes" id="UP000220922"/>
    </source>
</evidence>
<dbReference type="Proteomes" id="UP000220922">
    <property type="component" value="Unassembled WGS sequence"/>
</dbReference>
<feature type="domain" description="FHA" evidence="1">
    <location>
        <begin position="152"/>
        <end position="200"/>
    </location>
</feature>
<dbReference type="InterPro" id="IPR000253">
    <property type="entry name" value="FHA_dom"/>
</dbReference>
<accession>A0A2H3L1Z3</accession>
<sequence length="224" mass="24685">MQARRESLTVTLHWLVEGQEQTTTVVCEDSPPVQLIPLLAHGCGLPTHDRTGHMHRYQLRNSAIDGQVLPSKTPLSIHGIRSGTHLWLTEQALTRQIACLLSLPDGSTITLPQHRLALTRAWCFHMMALLNPGSYQAELARLAQRTSAYAYVSREAHCDIGPEAHGGWSIATRRTDLATFLNQERLPPATMVPLRDGDRIIPGDAGPTLRIQMVTGHVDSGEEA</sequence>
<proteinExistence type="predicted"/>
<keyword evidence="3" id="KW-1185">Reference proteome</keyword>
<dbReference type="AlphaFoldDB" id="A0A2H3L1Z3"/>
<dbReference type="Gene3D" id="2.60.200.20">
    <property type="match status" value="1"/>
</dbReference>
<dbReference type="OrthoDB" id="150104at2"/>
<comment type="caution">
    <text evidence="2">The sequence shown here is derived from an EMBL/GenBank/DDBJ whole genome shotgun (WGS) entry which is preliminary data.</text>
</comment>
<dbReference type="InterPro" id="IPR008984">
    <property type="entry name" value="SMAD_FHA_dom_sf"/>
</dbReference>
<evidence type="ECO:0000259" key="1">
    <source>
        <dbReference type="Pfam" id="PF00498"/>
    </source>
</evidence>
<name>A0A2H3L1Z3_9CHLR</name>
<dbReference type="SUPFAM" id="SSF49879">
    <property type="entry name" value="SMAD/FHA domain"/>
    <property type="match status" value="1"/>
</dbReference>
<protein>
    <recommendedName>
        <fullName evidence="1">FHA domain-containing protein</fullName>
    </recommendedName>
</protein>
<dbReference type="EMBL" id="LYXE01000090">
    <property type="protein sequence ID" value="PDV98727.1"/>
    <property type="molecule type" value="Genomic_DNA"/>
</dbReference>
<dbReference type="Pfam" id="PF00498">
    <property type="entry name" value="FHA"/>
    <property type="match status" value="1"/>
</dbReference>
<organism evidence="2 3">
    <name type="scientific">Candidatus Chloroploca asiatica</name>
    <dbReference type="NCBI Taxonomy" id="1506545"/>
    <lineage>
        <taxon>Bacteria</taxon>
        <taxon>Bacillati</taxon>
        <taxon>Chloroflexota</taxon>
        <taxon>Chloroflexia</taxon>
        <taxon>Chloroflexales</taxon>
        <taxon>Chloroflexineae</taxon>
        <taxon>Oscillochloridaceae</taxon>
        <taxon>Candidatus Chloroploca</taxon>
    </lineage>
</organism>
<evidence type="ECO:0000313" key="2">
    <source>
        <dbReference type="EMBL" id="PDV98727.1"/>
    </source>
</evidence>
<reference evidence="2 3" key="1">
    <citation type="submission" date="2016-05" db="EMBL/GenBank/DDBJ databases">
        <authorList>
            <person name="Lavstsen T."/>
            <person name="Jespersen J.S."/>
        </authorList>
    </citation>
    <scope>NUCLEOTIDE SEQUENCE [LARGE SCALE GENOMIC DNA]</scope>
    <source>
        <strain evidence="2 3">B7-9</strain>
    </source>
</reference>